<comment type="caution">
    <text evidence="1">The sequence shown here is derived from an EMBL/GenBank/DDBJ whole genome shotgun (WGS) entry which is preliminary data.</text>
</comment>
<proteinExistence type="predicted"/>
<dbReference type="EMBL" id="JBHSFH010000005">
    <property type="protein sequence ID" value="MFC4494643.1"/>
    <property type="molecule type" value="Genomic_DNA"/>
</dbReference>
<dbReference type="Pfam" id="PF11209">
    <property type="entry name" value="LmeA"/>
    <property type="match status" value="1"/>
</dbReference>
<protein>
    <submittedName>
        <fullName evidence="1">DUF2993 domain-containing protein</fullName>
    </submittedName>
</protein>
<dbReference type="Proteomes" id="UP001595997">
    <property type="component" value="Unassembled WGS sequence"/>
</dbReference>
<name>A0ABV9A7T1_9ACTN</name>
<dbReference type="InterPro" id="IPR021373">
    <property type="entry name" value="DUF2993"/>
</dbReference>
<keyword evidence="2" id="KW-1185">Reference proteome</keyword>
<evidence type="ECO:0000313" key="2">
    <source>
        <dbReference type="Proteomes" id="UP001595997"/>
    </source>
</evidence>
<sequence length="236" mass="25005">MRALRRGLFVLLVLAVLFAGADRLAVKLAEDEAAERIRSAEGVSSSTEASVDIKGFPFLTQIAGRELEQIDAELNGIKAGPGEDDLTVSRVDAQLKKVRIGSDYSSAVAEEATGSAFVSYKELTKAAHEGVRVGWGGKDENGKGRVKVSAGITLLGQTFERSVTSTVSVTKGDIVELQADEVPGDGIPGLEGAVRERIDFARKIAGLPPGLELERVEAKKDGIELSVRGSDIELSE</sequence>
<dbReference type="RefSeq" id="WP_386446008.1">
    <property type="nucleotide sequence ID" value="NZ_JBHSFH010000005.1"/>
</dbReference>
<evidence type="ECO:0000313" key="1">
    <source>
        <dbReference type="EMBL" id="MFC4494643.1"/>
    </source>
</evidence>
<reference evidence="2" key="1">
    <citation type="journal article" date="2019" name="Int. J. Syst. Evol. Microbiol.">
        <title>The Global Catalogue of Microorganisms (GCM) 10K type strain sequencing project: providing services to taxonomists for standard genome sequencing and annotation.</title>
        <authorList>
            <consortium name="The Broad Institute Genomics Platform"/>
            <consortium name="The Broad Institute Genome Sequencing Center for Infectious Disease"/>
            <person name="Wu L."/>
            <person name="Ma J."/>
        </authorList>
    </citation>
    <scope>NUCLEOTIDE SEQUENCE [LARGE SCALE GENOMIC DNA]</scope>
    <source>
        <strain evidence="2">CGMCC 4.7357</strain>
    </source>
</reference>
<accession>A0ABV9A7T1</accession>
<organism evidence="1 2">
    <name type="scientific">Streptomyces ovatisporus</name>
    <dbReference type="NCBI Taxonomy" id="1128682"/>
    <lineage>
        <taxon>Bacteria</taxon>
        <taxon>Bacillati</taxon>
        <taxon>Actinomycetota</taxon>
        <taxon>Actinomycetes</taxon>
        <taxon>Kitasatosporales</taxon>
        <taxon>Streptomycetaceae</taxon>
        <taxon>Streptomyces</taxon>
    </lineage>
</organism>
<gene>
    <name evidence="1" type="ORF">ACFPA8_10920</name>
</gene>